<evidence type="ECO:0000313" key="2">
    <source>
        <dbReference type="Proteomes" id="UP000001940"/>
    </source>
</evidence>
<dbReference type="WormBase" id="R193.1">
    <property type="protein sequence ID" value="CE53649"/>
    <property type="gene ID" value="WBGene00020127"/>
</dbReference>
<gene>
    <name evidence="1" type="ORF">CELE_R193.1</name>
    <name evidence="1 3" type="ORF">R193.1</name>
</gene>
<name>Q9N5F4_CAEEL</name>
<dbReference type="HOGENOM" id="CLU_1455681_0_0_1"/>
<dbReference type="SMR" id="Q9N5F4"/>
<reference evidence="1 2" key="1">
    <citation type="journal article" date="1998" name="Science">
        <title>Genome sequence of the nematode C. elegans: a platform for investigating biology.</title>
        <authorList>
            <consortium name="The C. elegans sequencing consortium"/>
            <person name="Sulson J.E."/>
            <person name="Waterston R."/>
        </authorList>
    </citation>
    <scope>NUCLEOTIDE SEQUENCE [LARGE SCALE GENOMIC DNA]</scope>
    <source>
        <strain evidence="1 2">Bristol N2</strain>
    </source>
</reference>
<dbReference type="PaxDb" id="6239-R193.1"/>
<evidence type="ECO:0000313" key="1">
    <source>
        <dbReference type="EMBL" id="CCD63162.2"/>
    </source>
</evidence>
<dbReference type="AGR" id="WB:WBGene00020127"/>
<dbReference type="Proteomes" id="UP000001940">
    <property type="component" value="Chromosome X"/>
</dbReference>
<dbReference type="AlphaFoldDB" id="Q9N5F4"/>
<protein>
    <submittedName>
        <fullName evidence="1">Uncharacterized protein</fullName>
    </submittedName>
</protein>
<dbReference type="EMBL" id="BX284606">
    <property type="protein sequence ID" value="CCD63162.2"/>
    <property type="molecule type" value="Genomic_DNA"/>
</dbReference>
<keyword evidence="2" id="KW-1185">Reference proteome</keyword>
<accession>Q9N5F4</accession>
<dbReference type="InParanoid" id="Q9N5F4"/>
<organism evidence="1 2">
    <name type="scientific">Caenorhabditis elegans</name>
    <dbReference type="NCBI Taxonomy" id="6239"/>
    <lineage>
        <taxon>Eukaryota</taxon>
        <taxon>Metazoa</taxon>
        <taxon>Ecdysozoa</taxon>
        <taxon>Nematoda</taxon>
        <taxon>Chromadorea</taxon>
        <taxon>Rhabditida</taxon>
        <taxon>Rhabditina</taxon>
        <taxon>Rhabditomorpha</taxon>
        <taxon>Rhabditoidea</taxon>
        <taxon>Rhabditidae</taxon>
        <taxon>Peloderinae</taxon>
        <taxon>Caenorhabditis</taxon>
    </lineage>
</organism>
<sequence>MLYNTSALCAPKLPSIGSPISVIKTGDVVRDYFICDKVYLGKFGVETVSEKVDGGGAFSLQLYPTNNEISRVAAEKKVLCGQLLTGFRHCTQFNERFSFGDYYVIVSDEMLSMETYMEEYNVKKLSSGNVWPSGALCSKVFIIFINWALRITTWHHRLCFLIQI</sequence>
<proteinExistence type="predicted"/>
<evidence type="ECO:0000313" key="3">
    <source>
        <dbReference type="WormBase" id="R193.1"/>
    </source>
</evidence>
<dbReference type="UCSC" id="R193.1">
    <property type="organism name" value="c. elegans"/>
</dbReference>